<reference evidence="2 3" key="1">
    <citation type="submission" date="2021-02" db="EMBL/GenBank/DDBJ databases">
        <title>Activity-based single-cell genomes from oceanic crustal fluid captures similar information to metagenomic and metatranscriptomic surveys with orders of magnitude less sampling.</title>
        <authorList>
            <person name="D'Angelo T.S."/>
            <person name="Orcutt B.N."/>
        </authorList>
    </citation>
    <scope>NUCLEOTIDE SEQUENCE [LARGE SCALE GENOMIC DNA]</scope>
    <source>
        <strain evidence="2">AH-315-G02</strain>
    </source>
</reference>
<keyword evidence="3" id="KW-1185">Reference proteome</keyword>
<evidence type="ECO:0000313" key="2">
    <source>
        <dbReference type="EMBL" id="MBN4068768.1"/>
    </source>
</evidence>
<name>A0ABS3AVE5_9BACT</name>
<dbReference type="Pfam" id="PF01850">
    <property type="entry name" value="PIN"/>
    <property type="match status" value="1"/>
</dbReference>
<evidence type="ECO:0000259" key="1">
    <source>
        <dbReference type="Pfam" id="PF01850"/>
    </source>
</evidence>
<comment type="caution">
    <text evidence="2">The sequence shown here is derived from an EMBL/GenBank/DDBJ whole genome shotgun (WGS) entry which is preliminary data.</text>
</comment>
<dbReference type="CDD" id="cd09874">
    <property type="entry name" value="PIN_MT3492-like"/>
    <property type="match status" value="1"/>
</dbReference>
<dbReference type="Gene3D" id="3.40.50.1010">
    <property type="entry name" value="5'-nuclease"/>
    <property type="match status" value="1"/>
</dbReference>
<proteinExistence type="predicted"/>
<dbReference type="InterPro" id="IPR029060">
    <property type="entry name" value="PIN-like_dom_sf"/>
</dbReference>
<gene>
    <name evidence="2" type="ORF">JYU06_04545</name>
</gene>
<dbReference type="Proteomes" id="UP000717534">
    <property type="component" value="Unassembled WGS sequence"/>
</dbReference>
<feature type="domain" description="PIN" evidence="1">
    <location>
        <begin position="6"/>
        <end position="126"/>
    </location>
</feature>
<dbReference type="EMBL" id="JAFITO010000050">
    <property type="protein sequence ID" value="MBN4068768.1"/>
    <property type="molecule type" value="Genomic_DNA"/>
</dbReference>
<organism evidence="2 3">
    <name type="scientific">Desulfotalea psychrophila</name>
    <dbReference type="NCBI Taxonomy" id="84980"/>
    <lineage>
        <taxon>Bacteria</taxon>
        <taxon>Pseudomonadati</taxon>
        <taxon>Thermodesulfobacteriota</taxon>
        <taxon>Desulfobulbia</taxon>
        <taxon>Desulfobulbales</taxon>
        <taxon>Desulfocapsaceae</taxon>
        <taxon>Desulfotalea</taxon>
    </lineage>
</organism>
<accession>A0ABS3AVE5</accession>
<protein>
    <submittedName>
        <fullName evidence="2">Type II toxin-antitoxin system VapC family toxin</fullName>
    </submittedName>
</protein>
<dbReference type="SUPFAM" id="SSF88723">
    <property type="entry name" value="PIN domain-like"/>
    <property type="match status" value="1"/>
</dbReference>
<sequence length="142" mass="15888">MKLAIDSSSFAKRYIKETGSNKLDILLQHASELALSIIVVPEIISALNRRLQEHALTDKEYQMLTRQLLDDVHDATILQLTPAAIAQSVKLLEMNVLQAMDALHVACALEWKADLFVTSDKKQLDAAMQADLQCEYLQHTGE</sequence>
<evidence type="ECO:0000313" key="3">
    <source>
        <dbReference type="Proteomes" id="UP000717534"/>
    </source>
</evidence>
<dbReference type="InterPro" id="IPR002716">
    <property type="entry name" value="PIN_dom"/>
</dbReference>